<evidence type="ECO:0000256" key="1">
    <source>
        <dbReference type="SAM" id="SignalP"/>
    </source>
</evidence>
<dbReference type="Proteomes" id="UP000002762">
    <property type="component" value="Unassembled WGS sequence"/>
</dbReference>
<dbReference type="HOGENOM" id="CLU_158083_0_0_1"/>
<dbReference type="GeneID" id="19892045"/>
<name>J4VTX0_BEAB2</name>
<dbReference type="InParanoid" id="J4VTX0"/>
<feature type="signal peptide" evidence="1">
    <location>
        <begin position="1"/>
        <end position="19"/>
    </location>
</feature>
<reference evidence="2 3" key="1">
    <citation type="journal article" date="2012" name="Sci. Rep.">
        <title>Genomic perspectives on the evolution of fungal entomopathogenicity in Beauveria bassiana.</title>
        <authorList>
            <person name="Xiao G."/>
            <person name="Ying S.H."/>
            <person name="Zheng P."/>
            <person name="Wang Z.L."/>
            <person name="Zhang S."/>
            <person name="Xie X.Q."/>
            <person name="Shang Y."/>
            <person name="St Leger R.J."/>
            <person name="Zhao G.P."/>
            <person name="Wang C."/>
            <person name="Feng M.G."/>
        </authorList>
    </citation>
    <scope>NUCLEOTIDE SEQUENCE [LARGE SCALE GENOMIC DNA]</scope>
    <source>
        <strain evidence="2 3">ARSEF 2860</strain>
    </source>
</reference>
<gene>
    <name evidence="2" type="ORF">BBA_09033</name>
</gene>
<evidence type="ECO:0000313" key="2">
    <source>
        <dbReference type="EMBL" id="EJP61985.1"/>
    </source>
</evidence>
<dbReference type="EMBL" id="JH725193">
    <property type="protein sequence ID" value="EJP61985.1"/>
    <property type="molecule type" value="Genomic_DNA"/>
</dbReference>
<feature type="chain" id="PRO_5003781555" evidence="1">
    <location>
        <begin position="20"/>
        <end position="132"/>
    </location>
</feature>
<dbReference type="RefSeq" id="XP_008602352.1">
    <property type="nucleotide sequence ID" value="XM_008604130.1"/>
</dbReference>
<accession>J4VTX0</accession>
<proteinExistence type="predicted"/>
<protein>
    <submittedName>
        <fullName evidence="2">Uncharacterized protein</fullName>
    </submittedName>
</protein>
<keyword evidence="3" id="KW-1185">Reference proteome</keyword>
<organism evidence="2 3">
    <name type="scientific">Beauveria bassiana (strain ARSEF 2860)</name>
    <name type="common">White muscardine disease fungus</name>
    <name type="synonym">Tritirachium shiotae</name>
    <dbReference type="NCBI Taxonomy" id="655819"/>
    <lineage>
        <taxon>Eukaryota</taxon>
        <taxon>Fungi</taxon>
        <taxon>Dikarya</taxon>
        <taxon>Ascomycota</taxon>
        <taxon>Pezizomycotina</taxon>
        <taxon>Sordariomycetes</taxon>
        <taxon>Hypocreomycetidae</taxon>
        <taxon>Hypocreales</taxon>
        <taxon>Cordycipitaceae</taxon>
        <taxon>Beauveria</taxon>
    </lineage>
</organism>
<keyword evidence="1" id="KW-0732">Signal</keyword>
<dbReference type="AlphaFoldDB" id="J4VTX0"/>
<evidence type="ECO:0000313" key="3">
    <source>
        <dbReference type="Proteomes" id="UP000002762"/>
    </source>
</evidence>
<sequence length="132" mass="14077">MKFAIISLLPLLAMATAIGERDADDAGIKGVAPNDVAQDDNNLSGLMTAAEKGKADLSQRCPPNFPKHCPAFNFCCPSRAIGCCRRACCLPGARRCVNGLFPRNAGAAVLLQLNPRQGLSKKQEQDLHTNDV</sequence>